<comment type="caution">
    <text evidence="1">The sequence shown here is derived from an EMBL/GenBank/DDBJ whole genome shotgun (WGS) entry which is preliminary data.</text>
</comment>
<name>A0ABD1I9R6_SALDI</name>
<dbReference type="AlphaFoldDB" id="A0ABD1I9R6"/>
<dbReference type="Proteomes" id="UP001567538">
    <property type="component" value="Unassembled WGS sequence"/>
</dbReference>
<evidence type="ECO:0000313" key="2">
    <source>
        <dbReference type="Proteomes" id="UP001567538"/>
    </source>
</evidence>
<reference evidence="1 2" key="1">
    <citation type="submission" date="2024-06" db="EMBL/GenBank/DDBJ databases">
        <title>A chromosome level genome sequence of Diviner's sage (Salvia divinorum).</title>
        <authorList>
            <person name="Ford S.A."/>
            <person name="Ro D.-K."/>
            <person name="Ness R.W."/>
            <person name="Phillips M.A."/>
        </authorList>
    </citation>
    <scope>NUCLEOTIDE SEQUENCE [LARGE SCALE GENOMIC DNA]</scope>
    <source>
        <strain evidence="1">SAF-2024a</strain>
        <tissue evidence="1">Leaf</tissue>
    </source>
</reference>
<gene>
    <name evidence="1" type="ORF">AAHA92_06474</name>
</gene>
<organism evidence="1 2">
    <name type="scientific">Salvia divinorum</name>
    <name type="common">Maria pastora</name>
    <name type="synonym">Diviner's sage</name>
    <dbReference type="NCBI Taxonomy" id="28513"/>
    <lineage>
        <taxon>Eukaryota</taxon>
        <taxon>Viridiplantae</taxon>
        <taxon>Streptophyta</taxon>
        <taxon>Embryophyta</taxon>
        <taxon>Tracheophyta</taxon>
        <taxon>Spermatophyta</taxon>
        <taxon>Magnoliopsida</taxon>
        <taxon>eudicotyledons</taxon>
        <taxon>Gunneridae</taxon>
        <taxon>Pentapetalae</taxon>
        <taxon>asterids</taxon>
        <taxon>lamiids</taxon>
        <taxon>Lamiales</taxon>
        <taxon>Lamiaceae</taxon>
        <taxon>Nepetoideae</taxon>
        <taxon>Mentheae</taxon>
        <taxon>Salviinae</taxon>
        <taxon>Salvia</taxon>
        <taxon>Salvia subgen. Calosphace</taxon>
    </lineage>
</organism>
<sequence>MLSKQKRLHHFCKNIGTLVGNRDRERKDFLLDGIVRSRALPLPFHLPERSPVFRSNLATFKRRSKRELYFDGRSTEISTHFLFLILTASFLKPLKCDV</sequence>
<protein>
    <submittedName>
        <fullName evidence="1">Uncharacterized protein</fullName>
    </submittedName>
</protein>
<accession>A0ABD1I9R6</accession>
<keyword evidence="2" id="KW-1185">Reference proteome</keyword>
<dbReference type="EMBL" id="JBEAFC010000003">
    <property type="protein sequence ID" value="KAL1564071.1"/>
    <property type="molecule type" value="Genomic_DNA"/>
</dbReference>
<evidence type="ECO:0000313" key="1">
    <source>
        <dbReference type="EMBL" id="KAL1564071.1"/>
    </source>
</evidence>
<proteinExistence type="predicted"/>